<protein>
    <submittedName>
        <fullName evidence="3">Antibiotic biosynthesis monooxygenase</fullName>
    </submittedName>
</protein>
<evidence type="ECO:0000259" key="2">
    <source>
        <dbReference type="Pfam" id="PF03992"/>
    </source>
</evidence>
<evidence type="ECO:0000256" key="1">
    <source>
        <dbReference type="SAM" id="Phobius"/>
    </source>
</evidence>
<sequence length="196" mass="21913">MHEEPITITVAYHVAPGRESDFRTWAMAGLAAMSRVRGYLGGGVLSPGEPGSEWHVVHRFAGENAARDWEESAAGRQWSAHGERVARETGCRRTRGLRAWFNGPEAPPPPPPPTPPPKWKLWFVNMGAVFPPVLVFNVTVIPYLGGLNALVRTLVLCLSVTAIVTWVLMPRLQRFLKKWLYPPLQALRGRHRRRAA</sequence>
<feature type="transmembrane region" description="Helical" evidence="1">
    <location>
        <begin position="121"/>
        <end position="144"/>
    </location>
</feature>
<keyword evidence="3" id="KW-0503">Monooxygenase</keyword>
<dbReference type="RefSeq" id="WP_344270656.1">
    <property type="nucleotide sequence ID" value="NZ_BAAAKV010000006.1"/>
</dbReference>
<dbReference type="InterPro" id="IPR011008">
    <property type="entry name" value="Dimeric_a/b-barrel"/>
</dbReference>
<keyword evidence="1" id="KW-0472">Membrane</keyword>
<dbReference type="Gene3D" id="3.30.70.100">
    <property type="match status" value="1"/>
</dbReference>
<name>A0ABP4F621_9ACTN</name>
<feature type="transmembrane region" description="Helical" evidence="1">
    <location>
        <begin position="150"/>
        <end position="169"/>
    </location>
</feature>
<dbReference type="PANTHER" id="PTHR40057:SF1">
    <property type="entry name" value="SLR1162 PROTEIN"/>
    <property type="match status" value="1"/>
</dbReference>
<dbReference type="InterPro" id="IPR007138">
    <property type="entry name" value="ABM_dom"/>
</dbReference>
<dbReference type="GO" id="GO:0004497">
    <property type="term" value="F:monooxygenase activity"/>
    <property type="evidence" value="ECO:0007669"/>
    <property type="project" value="UniProtKB-KW"/>
</dbReference>
<evidence type="ECO:0000313" key="4">
    <source>
        <dbReference type="Proteomes" id="UP001501371"/>
    </source>
</evidence>
<organism evidence="3 4">
    <name type="scientific">Streptomyces hebeiensis</name>
    <dbReference type="NCBI Taxonomy" id="229486"/>
    <lineage>
        <taxon>Bacteria</taxon>
        <taxon>Bacillati</taxon>
        <taxon>Actinomycetota</taxon>
        <taxon>Actinomycetes</taxon>
        <taxon>Kitasatosporales</taxon>
        <taxon>Streptomycetaceae</taxon>
        <taxon>Streptomyces</taxon>
    </lineage>
</organism>
<keyword evidence="1" id="KW-1133">Transmembrane helix</keyword>
<evidence type="ECO:0000313" key="3">
    <source>
        <dbReference type="EMBL" id="GAA1156211.1"/>
    </source>
</evidence>
<dbReference type="EMBL" id="BAAAKV010000006">
    <property type="protein sequence ID" value="GAA1156211.1"/>
    <property type="molecule type" value="Genomic_DNA"/>
</dbReference>
<keyword evidence="1" id="KW-0812">Transmembrane</keyword>
<feature type="domain" description="ABM" evidence="2">
    <location>
        <begin position="5"/>
        <end position="78"/>
    </location>
</feature>
<dbReference type="Proteomes" id="UP001501371">
    <property type="component" value="Unassembled WGS sequence"/>
</dbReference>
<dbReference type="Pfam" id="PF03992">
    <property type="entry name" value="ABM"/>
    <property type="match status" value="1"/>
</dbReference>
<dbReference type="SUPFAM" id="SSF54909">
    <property type="entry name" value="Dimeric alpha+beta barrel"/>
    <property type="match status" value="1"/>
</dbReference>
<keyword evidence="3" id="KW-0560">Oxidoreductase</keyword>
<gene>
    <name evidence="3" type="ORF">GCM10009654_10030</name>
</gene>
<dbReference type="InterPro" id="IPR038762">
    <property type="entry name" value="ABM_predict"/>
</dbReference>
<reference evidence="4" key="1">
    <citation type="journal article" date="2019" name="Int. J. Syst. Evol. Microbiol.">
        <title>The Global Catalogue of Microorganisms (GCM) 10K type strain sequencing project: providing services to taxonomists for standard genome sequencing and annotation.</title>
        <authorList>
            <consortium name="The Broad Institute Genomics Platform"/>
            <consortium name="The Broad Institute Genome Sequencing Center for Infectious Disease"/>
            <person name="Wu L."/>
            <person name="Ma J."/>
        </authorList>
    </citation>
    <scope>NUCLEOTIDE SEQUENCE [LARGE SCALE GENOMIC DNA]</scope>
    <source>
        <strain evidence="4">JCM 12696</strain>
    </source>
</reference>
<keyword evidence="4" id="KW-1185">Reference proteome</keyword>
<accession>A0ABP4F621</accession>
<comment type="caution">
    <text evidence="3">The sequence shown here is derived from an EMBL/GenBank/DDBJ whole genome shotgun (WGS) entry which is preliminary data.</text>
</comment>
<dbReference type="PANTHER" id="PTHR40057">
    <property type="entry name" value="SLR1162 PROTEIN"/>
    <property type="match status" value="1"/>
</dbReference>
<proteinExistence type="predicted"/>